<dbReference type="EMBL" id="CAQL01000330">
    <property type="protein sequence ID" value="CCQ55247.1"/>
    <property type="molecule type" value="Genomic_DNA"/>
</dbReference>
<comment type="caution">
    <text evidence="1">The sequence shown here is derived from an EMBL/GenBank/DDBJ whole genome shotgun (WGS) entry which is preliminary data.</text>
</comment>
<sequence>MLCRVVSVLCSRNISKIGVRSSEFGVRSSELVIKCTS</sequence>
<gene>
    <name evidence="1" type="ORF">CWATWH0005_4402</name>
</gene>
<evidence type="ECO:0000313" key="2">
    <source>
        <dbReference type="Proteomes" id="UP000017981"/>
    </source>
</evidence>
<accession>T2IR32</accession>
<dbReference type="AlphaFoldDB" id="T2IR32"/>
<name>T2IR32_CROWT</name>
<evidence type="ECO:0000313" key="1">
    <source>
        <dbReference type="EMBL" id="CCQ55247.1"/>
    </source>
</evidence>
<reference evidence="1 2" key="1">
    <citation type="submission" date="2013-01" db="EMBL/GenBank/DDBJ databases">
        <authorList>
            <person name="Bench S."/>
        </authorList>
    </citation>
    <scope>NUCLEOTIDE SEQUENCE [LARGE SCALE GENOMIC DNA]</scope>
    <source>
        <strain evidence="1 2">WH 0005</strain>
    </source>
</reference>
<dbReference type="Proteomes" id="UP000017981">
    <property type="component" value="Unassembled WGS sequence"/>
</dbReference>
<proteinExistence type="predicted"/>
<organism evidence="1 2">
    <name type="scientific">Crocosphaera watsonii WH 0005</name>
    <dbReference type="NCBI Taxonomy" id="423472"/>
    <lineage>
        <taxon>Bacteria</taxon>
        <taxon>Bacillati</taxon>
        <taxon>Cyanobacteriota</taxon>
        <taxon>Cyanophyceae</taxon>
        <taxon>Oscillatoriophycideae</taxon>
        <taxon>Chroococcales</taxon>
        <taxon>Aphanothecaceae</taxon>
        <taxon>Crocosphaera</taxon>
    </lineage>
</organism>
<reference evidence="1 2" key="2">
    <citation type="submission" date="2013-09" db="EMBL/GenBank/DDBJ databases">
        <title>Whole genome comparison of six Crocosphaera watsonii strains with differing phenotypes.</title>
        <authorList>
            <person name="Bench S.R."/>
            <person name="Heller P."/>
            <person name="Frank I."/>
            <person name="Arciniega M."/>
            <person name="Shilova I.N."/>
            <person name="Zehr J.P."/>
        </authorList>
    </citation>
    <scope>NUCLEOTIDE SEQUENCE [LARGE SCALE GENOMIC DNA]</scope>
    <source>
        <strain evidence="1 2">WH 0005</strain>
    </source>
</reference>
<protein>
    <submittedName>
        <fullName evidence="1">Uncharacterized protein</fullName>
    </submittedName>
</protein>